<dbReference type="GO" id="GO:0005254">
    <property type="term" value="F:chloride channel activity"/>
    <property type="evidence" value="ECO:0007669"/>
    <property type="project" value="InterPro"/>
</dbReference>
<evidence type="ECO:0000256" key="1">
    <source>
        <dbReference type="ARBA" id="ARBA00004651"/>
    </source>
</evidence>
<protein>
    <submittedName>
        <fullName evidence="10">Bestrophin, RFP-TM, chloride channel</fullName>
    </submittedName>
</protein>
<evidence type="ECO:0000256" key="2">
    <source>
        <dbReference type="ARBA" id="ARBA00022448"/>
    </source>
</evidence>
<evidence type="ECO:0000313" key="11">
    <source>
        <dbReference type="Proteomes" id="UP000319576"/>
    </source>
</evidence>
<organism evidence="10 11">
    <name type="scientific">Urbifossiella limnaea</name>
    <dbReference type="NCBI Taxonomy" id="2528023"/>
    <lineage>
        <taxon>Bacteria</taxon>
        <taxon>Pseudomonadati</taxon>
        <taxon>Planctomycetota</taxon>
        <taxon>Planctomycetia</taxon>
        <taxon>Gemmatales</taxon>
        <taxon>Gemmataceae</taxon>
        <taxon>Urbifossiella</taxon>
    </lineage>
</organism>
<dbReference type="GO" id="GO:0005886">
    <property type="term" value="C:plasma membrane"/>
    <property type="evidence" value="ECO:0007669"/>
    <property type="project" value="UniProtKB-SubCell"/>
</dbReference>
<keyword evidence="11" id="KW-1185">Reference proteome</keyword>
<comment type="similarity">
    <text evidence="8">Belongs to the anion channel-forming bestrophin (TC 1.A.46) family.</text>
</comment>
<dbReference type="AlphaFoldDB" id="A0A517XP93"/>
<feature type="transmembrane region" description="Helical" evidence="9">
    <location>
        <begin position="21"/>
        <end position="39"/>
    </location>
</feature>
<dbReference type="Proteomes" id="UP000319576">
    <property type="component" value="Chromosome"/>
</dbReference>
<comment type="subcellular location">
    <subcellularLocation>
        <location evidence="1">Cell membrane</location>
        <topology evidence="1">Multi-pass membrane protein</topology>
    </subcellularLocation>
</comment>
<dbReference type="PANTHER" id="PTHR33281">
    <property type="entry name" value="UPF0187 PROTEIN YNEE"/>
    <property type="match status" value="1"/>
</dbReference>
<accession>A0A517XP93</accession>
<keyword evidence="5 9" id="KW-1133">Transmembrane helix</keyword>
<proteinExistence type="inferred from homology"/>
<name>A0A517XP93_9BACT</name>
<keyword evidence="4 9" id="KW-0812">Transmembrane</keyword>
<evidence type="ECO:0000256" key="6">
    <source>
        <dbReference type="ARBA" id="ARBA00023065"/>
    </source>
</evidence>
<evidence type="ECO:0000313" key="10">
    <source>
        <dbReference type="EMBL" id="QDU19318.1"/>
    </source>
</evidence>
<dbReference type="PANTHER" id="PTHR33281:SF19">
    <property type="entry name" value="VOLTAGE-DEPENDENT ANION CHANNEL-FORMING PROTEIN YNEE"/>
    <property type="match status" value="1"/>
</dbReference>
<dbReference type="EMBL" id="CP036273">
    <property type="protein sequence ID" value="QDU19318.1"/>
    <property type="molecule type" value="Genomic_DNA"/>
</dbReference>
<dbReference type="RefSeq" id="WP_145235225.1">
    <property type="nucleotide sequence ID" value="NZ_CP036273.1"/>
</dbReference>
<dbReference type="Pfam" id="PF25539">
    <property type="entry name" value="Bestrophin_2"/>
    <property type="match status" value="1"/>
</dbReference>
<keyword evidence="6" id="KW-0406">Ion transport</keyword>
<evidence type="ECO:0000256" key="4">
    <source>
        <dbReference type="ARBA" id="ARBA00022692"/>
    </source>
</evidence>
<sequence length="287" mass="31787">MPEPYRNIYSWVWPAAVLRRLQRILVVTTAYTAAVYFLYPSNPDMQGGWLAATSLINSLVLGALVGFRTKAAYDRWWEGRCLWGELTNHSRNLCLKAIRLADPPAADRRELFDLVAGFPFALMRHLREGVKLQEVPGFGTDAATPAHVPAELAGRVLALIRRWKAEGRIDGFGQLALDPHATAYMNVCGACEKVRNTPLPGTFLALLRHGLLFSFLLLPWHLVHVLGVWALLVQAVIVYFLLGIELTAEEVEQPFAYDPDDLPLEQFCATVRTNAAELLGVGDPGAG</sequence>
<reference evidence="10 11" key="1">
    <citation type="submission" date="2019-02" db="EMBL/GenBank/DDBJ databases">
        <title>Deep-cultivation of Planctomycetes and their phenomic and genomic characterization uncovers novel biology.</title>
        <authorList>
            <person name="Wiegand S."/>
            <person name="Jogler M."/>
            <person name="Boedeker C."/>
            <person name="Pinto D."/>
            <person name="Vollmers J."/>
            <person name="Rivas-Marin E."/>
            <person name="Kohn T."/>
            <person name="Peeters S.H."/>
            <person name="Heuer A."/>
            <person name="Rast P."/>
            <person name="Oberbeckmann S."/>
            <person name="Bunk B."/>
            <person name="Jeske O."/>
            <person name="Meyerdierks A."/>
            <person name="Storesund J.E."/>
            <person name="Kallscheuer N."/>
            <person name="Luecker S."/>
            <person name="Lage O.M."/>
            <person name="Pohl T."/>
            <person name="Merkel B.J."/>
            <person name="Hornburger P."/>
            <person name="Mueller R.-W."/>
            <person name="Bruemmer F."/>
            <person name="Labrenz M."/>
            <person name="Spormann A.M."/>
            <person name="Op den Camp H."/>
            <person name="Overmann J."/>
            <person name="Amann R."/>
            <person name="Jetten M.S.M."/>
            <person name="Mascher T."/>
            <person name="Medema M.H."/>
            <person name="Devos D.P."/>
            <person name="Kaster A.-K."/>
            <person name="Ovreas L."/>
            <person name="Rohde M."/>
            <person name="Galperin M.Y."/>
            <person name="Jogler C."/>
        </authorList>
    </citation>
    <scope>NUCLEOTIDE SEQUENCE [LARGE SCALE GENOMIC DNA]</scope>
    <source>
        <strain evidence="10 11">ETA_A1</strain>
    </source>
</reference>
<evidence type="ECO:0000256" key="5">
    <source>
        <dbReference type="ARBA" id="ARBA00022989"/>
    </source>
</evidence>
<evidence type="ECO:0000256" key="8">
    <source>
        <dbReference type="ARBA" id="ARBA00034708"/>
    </source>
</evidence>
<dbReference type="InterPro" id="IPR044669">
    <property type="entry name" value="YneE/VCCN1/2-like"/>
</dbReference>
<evidence type="ECO:0000256" key="9">
    <source>
        <dbReference type="SAM" id="Phobius"/>
    </source>
</evidence>
<keyword evidence="2" id="KW-0813">Transport</keyword>
<gene>
    <name evidence="10" type="ORF">ETAA1_12240</name>
</gene>
<feature type="transmembrane region" description="Helical" evidence="9">
    <location>
        <begin position="45"/>
        <end position="67"/>
    </location>
</feature>
<dbReference type="KEGG" id="uli:ETAA1_12240"/>
<evidence type="ECO:0000256" key="7">
    <source>
        <dbReference type="ARBA" id="ARBA00023136"/>
    </source>
</evidence>
<keyword evidence="3" id="KW-1003">Cell membrane</keyword>
<evidence type="ECO:0000256" key="3">
    <source>
        <dbReference type="ARBA" id="ARBA00022475"/>
    </source>
</evidence>
<keyword evidence="7 9" id="KW-0472">Membrane</keyword>
<dbReference type="OrthoDB" id="445589at2"/>